<protein>
    <recommendedName>
        <fullName evidence="7">Deacetylase sirtuin-type domain-containing protein</fullName>
    </recommendedName>
</protein>
<evidence type="ECO:0000256" key="6">
    <source>
        <dbReference type="PROSITE-ProRule" id="PRU00236"/>
    </source>
</evidence>
<dbReference type="SUPFAM" id="SSF52467">
    <property type="entry name" value="DHS-like NAD/FAD-binding domain"/>
    <property type="match status" value="1"/>
</dbReference>
<keyword evidence="3 6" id="KW-0479">Metal-binding</keyword>
<evidence type="ECO:0000256" key="3">
    <source>
        <dbReference type="ARBA" id="ARBA00022723"/>
    </source>
</evidence>
<evidence type="ECO:0000256" key="2">
    <source>
        <dbReference type="ARBA" id="ARBA00022679"/>
    </source>
</evidence>
<dbReference type="InterPro" id="IPR026590">
    <property type="entry name" value="Ssirtuin_cat_dom"/>
</dbReference>
<organism evidence="8 9">
    <name type="scientific">Chrysophaeum taylorii</name>
    <dbReference type="NCBI Taxonomy" id="2483200"/>
    <lineage>
        <taxon>Eukaryota</taxon>
        <taxon>Sar</taxon>
        <taxon>Stramenopiles</taxon>
        <taxon>Ochrophyta</taxon>
        <taxon>Pelagophyceae</taxon>
        <taxon>Pelagomonadales</taxon>
        <taxon>Pelagomonadaceae</taxon>
        <taxon>Chrysophaeum</taxon>
    </lineage>
</organism>
<reference evidence="8" key="1">
    <citation type="submission" date="2023-01" db="EMBL/GenBank/DDBJ databases">
        <title>Metagenome sequencing of chrysophaentin producing Chrysophaeum taylorii.</title>
        <authorList>
            <person name="Davison J."/>
            <person name="Bewley C."/>
        </authorList>
    </citation>
    <scope>NUCLEOTIDE SEQUENCE</scope>
    <source>
        <strain evidence="8">NIES-1699</strain>
    </source>
</reference>
<feature type="binding site" evidence="6">
    <location>
        <position position="150"/>
    </location>
    <ligand>
        <name>Zn(2+)</name>
        <dbReference type="ChEBI" id="CHEBI:29105"/>
    </ligand>
</feature>
<dbReference type="PANTHER" id="PTHR11085:SF6">
    <property type="entry name" value="NAD-DEPENDENT PROTEIN DEACETYLASE SIRTUIN-2"/>
    <property type="match status" value="1"/>
</dbReference>
<evidence type="ECO:0000256" key="5">
    <source>
        <dbReference type="ARBA" id="ARBA00023027"/>
    </source>
</evidence>
<comment type="cofactor">
    <cofactor evidence="1">
        <name>Zn(2+)</name>
        <dbReference type="ChEBI" id="CHEBI:29105"/>
    </cofactor>
</comment>
<feature type="domain" description="Deacetylase sirtuin-type" evidence="7">
    <location>
        <begin position="1"/>
        <end position="289"/>
    </location>
</feature>
<keyword evidence="9" id="KW-1185">Reference proteome</keyword>
<dbReference type="PANTHER" id="PTHR11085">
    <property type="entry name" value="NAD-DEPENDENT PROTEIN DEACYLASE SIRTUIN-5, MITOCHONDRIAL-RELATED"/>
    <property type="match status" value="1"/>
</dbReference>
<dbReference type="InterPro" id="IPR050134">
    <property type="entry name" value="NAD-dep_sirtuin_deacylases"/>
</dbReference>
<dbReference type="Gene3D" id="3.40.50.1220">
    <property type="entry name" value="TPP-binding domain"/>
    <property type="match status" value="1"/>
</dbReference>
<feature type="active site" description="Proton acceptor" evidence="6">
    <location>
        <position position="139"/>
    </location>
</feature>
<evidence type="ECO:0000259" key="7">
    <source>
        <dbReference type="PROSITE" id="PS50305"/>
    </source>
</evidence>
<dbReference type="InterPro" id="IPR026591">
    <property type="entry name" value="Sirtuin_cat_small_dom_sf"/>
</dbReference>
<evidence type="ECO:0000313" key="8">
    <source>
        <dbReference type="EMBL" id="KAJ8613023.1"/>
    </source>
</evidence>
<dbReference type="GO" id="GO:0070403">
    <property type="term" value="F:NAD+ binding"/>
    <property type="evidence" value="ECO:0007669"/>
    <property type="project" value="InterPro"/>
</dbReference>
<dbReference type="Proteomes" id="UP001230188">
    <property type="component" value="Unassembled WGS sequence"/>
</dbReference>
<dbReference type="InterPro" id="IPR029035">
    <property type="entry name" value="DHS-like_NAD/FAD-binding_dom"/>
</dbReference>
<keyword evidence="5" id="KW-0520">NAD</keyword>
<dbReference type="GO" id="GO:0046872">
    <property type="term" value="F:metal ion binding"/>
    <property type="evidence" value="ECO:0007669"/>
    <property type="project" value="UniProtKB-KW"/>
</dbReference>
<feature type="binding site" evidence="6">
    <location>
        <position position="186"/>
    </location>
    <ligand>
        <name>Zn(2+)</name>
        <dbReference type="ChEBI" id="CHEBI:29105"/>
    </ligand>
</feature>
<dbReference type="AlphaFoldDB" id="A0AAD7UPC9"/>
<evidence type="ECO:0000256" key="4">
    <source>
        <dbReference type="ARBA" id="ARBA00022833"/>
    </source>
</evidence>
<sequence length="312" mass="34155">MSVGSGVARVIEGADRVMVLTGAGVSCAAGIPDFRSPGGMYASLRPELLTASESQKQLMREDPVYVVEKKMFLANQFPYHEVRRPFILGTQERRWKPTLFHRFVERLDKRGKLLRVVTQNIDGLEFLTQTDPERIVPCHGTIARAACEACGAEMLFDDYCAAVRANIKDIYGVDPEAPAVSTNIRCGACGKPTVKPTTVLFGASLPDAFFASLRDDLPRADLLIVAGTSLVVSPANLVAAHAPCRRVLVNNEPVGEHLGLDFSRGGDDIFLEGDAEDTFGRLLHHLGWLQDVPPDDLPPHSRKIRDNIILSL</sequence>
<dbReference type="EMBL" id="JAQMWT010000037">
    <property type="protein sequence ID" value="KAJ8613023.1"/>
    <property type="molecule type" value="Genomic_DNA"/>
</dbReference>
<gene>
    <name evidence="8" type="ORF">CTAYLR_004047</name>
</gene>
<comment type="caution">
    <text evidence="8">The sequence shown here is derived from an EMBL/GenBank/DDBJ whole genome shotgun (WGS) entry which is preliminary data.</text>
</comment>
<dbReference type="Pfam" id="PF02146">
    <property type="entry name" value="SIR2"/>
    <property type="match status" value="1"/>
</dbReference>
<keyword evidence="2" id="KW-0808">Transferase</keyword>
<dbReference type="InterPro" id="IPR003000">
    <property type="entry name" value="Sirtuin"/>
</dbReference>
<evidence type="ECO:0000313" key="9">
    <source>
        <dbReference type="Proteomes" id="UP001230188"/>
    </source>
</evidence>
<dbReference type="PROSITE" id="PS50305">
    <property type="entry name" value="SIRTUIN"/>
    <property type="match status" value="1"/>
</dbReference>
<keyword evidence="4 6" id="KW-0862">Zinc</keyword>
<evidence type="ECO:0000256" key="1">
    <source>
        <dbReference type="ARBA" id="ARBA00001947"/>
    </source>
</evidence>
<accession>A0AAD7UPC9</accession>
<feature type="binding site" evidence="6">
    <location>
        <position position="147"/>
    </location>
    <ligand>
        <name>Zn(2+)</name>
        <dbReference type="ChEBI" id="CHEBI:29105"/>
    </ligand>
</feature>
<name>A0AAD7UPC9_9STRA</name>
<dbReference type="GO" id="GO:0017136">
    <property type="term" value="F:histone deacetylase activity, NAD-dependent"/>
    <property type="evidence" value="ECO:0007669"/>
    <property type="project" value="TreeGrafter"/>
</dbReference>
<dbReference type="GO" id="GO:0005634">
    <property type="term" value="C:nucleus"/>
    <property type="evidence" value="ECO:0007669"/>
    <property type="project" value="TreeGrafter"/>
</dbReference>
<proteinExistence type="predicted"/>
<dbReference type="Gene3D" id="3.30.1600.10">
    <property type="entry name" value="SIR2/SIRT2 'Small Domain"/>
    <property type="match status" value="1"/>
</dbReference>
<feature type="binding site" evidence="6">
    <location>
        <position position="189"/>
    </location>
    <ligand>
        <name>Zn(2+)</name>
        <dbReference type="ChEBI" id="CHEBI:29105"/>
    </ligand>
</feature>